<dbReference type="OrthoDB" id="5510409at2"/>
<dbReference type="AlphaFoldDB" id="A0A3N1VQC7"/>
<gene>
    <name evidence="1" type="ORF">EDC27_0533</name>
</gene>
<dbReference type="RefSeq" id="WP_123289058.1">
    <property type="nucleotide sequence ID" value="NZ_RJVA01000009.1"/>
</dbReference>
<reference evidence="1 2" key="1">
    <citation type="submission" date="2018-11" db="EMBL/GenBank/DDBJ databases">
        <title>Genomic Encyclopedia of Type Strains, Phase IV (KMG-IV): sequencing the most valuable type-strain genomes for metagenomic binning, comparative biology and taxonomic classification.</title>
        <authorList>
            <person name="Goeker M."/>
        </authorList>
    </citation>
    <scope>NUCLEOTIDE SEQUENCE [LARGE SCALE GENOMIC DNA]</scope>
    <source>
        <strain evidence="1 2">DSM 22027</strain>
    </source>
</reference>
<comment type="caution">
    <text evidence="1">The sequence shown here is derived from an EMBL/GenBank/DDBJ whole genome shotgun (WGS) entry which is preliminary data.</text>
</comment>
<dbReference type="EMBL" id="RJVA01000009">
    <property type="protein sequence ID" value="ROR03268.1"/>
    <property type="molecule type" value="Genomic_DNA"/>
</dbReference>
<proteinExistence type="predicted"/>
<sequence length="163" mass="18313">MDRKDTQAFEATICHFQRIAKENRFAENASIAHDTDQCLVCRPDRCAGDPFTVYVDIIARCLPVRRPRLDPDLVAAIAEDAQWAGLSTSFTVQDLKDRRATAMKAFRLWVRNALETGLELLSVHSPTSLSFSLEDARGIPQREAFVEGCIERVMDQILGENST</sequence>
<evidence type="ECO:0000313" key="1">
    <source>
        <dbReference type="EMBL" id="ROR03268.1"/>
    </source>
</evidence>
<dbReference type="Proteomes" id="UP000276223">
    <property type="component" value="Unassembled WGS sequence"/>
</dbReference>
<protein>
    <submittedName>
        <fullName evidence="1">Uncharacterized protein</fullName>
    </submittedName>
</protein>
<organism evidence="1 2">
    <name type="scientific">Desulfosoma caldarium</name>
    <dbReference type="NCBI Taxonomy" id="610254"/>
    <lineage>
        <taxon>Bacteria</taxon>
        <taxon>Pseudomonadati</taxon>
        <taxon>Thermodesulfobacteriota</taxon>
        <taxon>Syntrophobacteria</taxon>
        <taxon>Syntrophobacterales</taxon>
        <taxon>Syntrophobacteraceae</taxon>
        <taxon>Desulfosoma</taxon>
    </lineage>
</organism>
<accession>A0A3N1VQC7</accession>
<keyword evidence="2" id="KW-1185">Reference proteome</keyword>
<name>A0A3N1VQC7_9BACT</name>
<evidence type="ECO:0000313" key="2">
    <source>
        <dbReference type="Proteomes" id="UP000276223"/>
    </source>
</evidence>